<dbReference type="EMBL" id="HBUE01100350">
    <property type="protein sequence ID" value="CAG6485050.1"/>
    <property type="molecule type" value="Transcribed_RNA"/>
</dbReference>
<organism evidence="1">
    <name type="scientific">Culex pipiens</name>
    <name type="common">House mosquito</name>
    <dbReference type="NCBI Taxonomy" id="7175"/>
    <lineage>
        <taxon>Eukaryota</taxon>
        <taxon>Metazoa</taxon>
        <taxon>Ecdysozoa</taxon>
        <taxon>Arthropoda</taxon>
        <taxon>Hexapoda</taxon>
        <taxon>Insecta</taxon>
        <taxon>Pterygota</taxon>
        <taxon>Neoptera</taxon>
        <taxon>Endopterygota</taxon>
        <taxon>Diptera</taxon>
        <taxon>Nematocera</taxon>
        <taxon>Culicoidea</taxon>
        <taxon>Culicidae</taxon>
        <taxon>Culicinae</taxon>
        <taxon>Culicini</taxon>
        <taxon>Culex</taxon>
        <taxon>Culex</taxon>
    </lineage>
</organism>
<dbReference type="EMBL" id="HBUE01100352">
    <property type="protein sequence ID" value="CAG6485053.1"/>
    <property type="molecule type" value="Transcribed_RNA"/>
</dbReference>
<name>A0A8D8FW92_CULPI</name>
<accession>A0A8D8FW92</accession>
<protein>
    <submittedName>
        <fullName evidence="1">(northern house mosquito) hypothetical protein</fullName>
    </submittedName>
</protein>
<dbReference type="EMBL" id="HBUE01100348">
    <property type="protein sequence ID" value="CAG6485047.1"/>
    <property type="molecule type" value="Transcribed_RNA"/>
</dbReference>
<dbReference type="AlphaFoldDB" id="A0A8D8FW92"/>
<evidence type="ECO:0000313" key="1">
    <source>
        <dbReference type="EMBL" id="CAG6485053.1"/>
    </source>
</evidence>
<sequence>MMFGTSSKLSSSSSFSIGSRHSLYSTMHVPSDRMTKVPMTTATAAIQTRVSKFCASTMIRRIRSFSSMSGVVVAVMVTISPEPSALFAQIRNSYVVFGIRW</sequence>
<proteinExistence type="predicted"/>
<reference evidence="1" key="1">
    <citation type="submission" date="2021-05" db="EMBL/GenBank/DDBJ databases">
        <authorList>
            <person name="Alioto T."/>
            <person name="Alioto T."/>
            <person name="Gomez Garrido J."/>
        </authorList>
    </citation>
    <scope>NUCLEOTIDE SEQUENCE</scope>
</reference>